<dbReference type="InterPro" id="IPR051911">
    <property type="entry name" value="SDR_oxidoreductase"/>
</dbReference>
<dbReference type="InterPro" id="IPR002347">
    <property type="entry name" value="SDR_fam"/>
</dbReference>
<dbReference type="Pfam" id="PF00106">
    <property type="entry name" value="adh_short"/>
    <property type="match status" value="1"/>
</dbReference>
<evidence type="ECO:0000256" key="1">
    <source>
        <dbReference type="ARBA" id="ARBA00006484"/>
    </source>
</evidence>
<dbReference type="Gene3D" id="3.40.50.720">
    <property type="entry name" value="NAD(P)-binding Rossmann-like Domain"/>
    <property type="match status" value="1"/>
</dbReference>
<accession>A0A381Q0P8</accession>
<protein>
    <submittedName>
        <fullName evidence="3">Uncharacterized protein</fullName>
    </submittedName>
</protein>
<evidence type="ECO:0000256" key="2">
    <source>
        <dbReference type="ARBA" id="ARBA00023002"/>
    </source>
</evidence>
<dbReference type="EMBL" id="UINC01001115">
    <property type="protein sequence ID" value="SUZ71213.1"/>
    <property type="molecule type" value="Genomic_DNA"/>
</dbReference>
<reference evidence="3" key="1">
    <citation type="submission" date="2018-05" db="EMBL/GenBank/DDBJ databases">
        <authorList>
            <person name="Lanie J.A."/>
            <person name="Ng W.-L."/>
            <person name="Kazmierczak K.M."/>
            <person name="Andrzejewski T.M."/>
            <person name="Davidsen T.M."/>
            <person name="Wayne K.J."/>
            <person name="Tettelin H."/>
            <person name="Glass J.I."/>
            <person name="Rusch D."/>
            <person name="Podicherti R."/>
            <person name="Tsui H.-C.T."/>
            <person name="Winkler M.E."/>
        </authorList>
    </citation>
    <scope>NUCLEOTIDE SEQUENCE</scope>
</reference>
<proteinExistence type="inferred from homology"/>
<dbReference type="CDD" id="cd05374">
    <property type="entry name" value="17beta-HSD-like_SDR_c"/>
    <property type="match status" value="1"/>
</dbReference>
<dbReference type="PANTHER" id="PTHR43976:SF16">
    <property type="entry name" value="SHORT-CHAIN DEHYDROGENASE_REDUCTASE FAMILY PROTEIN"/>
    <property type="match status" value="1"/>
</dbReference>
<name>A0A381Q0P8_9ZZZZ</name>
<keyword evidence="2" id="KW-0560">Oxidoreductase</keyword>
<comment type="similarity">
    <text evidence="1">Belongs to the short-chain dehydrogenases/reductases (SDR) family.</text>
</comment>
<dbReference type="PRINTS" id="PR00081">
    <property type="entry name" value="GDHRDH"/>
</dbReference>
<dbReference type="PROSITE" id="PS00061">
    <property type="entry name" value="ADH_SHORT"/>
    <property type="match status" value="1"/>
</dbReference>
<dbReference type="GO" id="GO:0016491">
    <property type="term" value="F:oxidoreductase activity"/>
    <property type="evidence" value="ECO:0007669"/>
    <property type="project" value="UniProtKB-KW"/>
</dbReference>
<dbReference type="InterPro" id="IPR036291">
    <property type="entry name" value="NAD(P)-bd_dom_sf"/>
</dbReference>
<evidence type="ECO:0000313" key="3">
    <source>
        <dbReference type="EMBL" id="SUZ71213.1"/>
    </source>
</evidence>
<dbReference type="SUPFAM" id="SSF51735">
    <property type="entry name" value="NAD(P)-binding Rossmann-fold domains"/>
    <property type="match status" value="1"/>
</dbReference>
<dbReference type="AlphaFoldDB" id="A0A381Q0P8"/>
<sequence length="285" mass="30690">MTVTLVTGANSGLGRATALLLAQKGHKVYAGMRDRDKGSKLLELAKDYDLSAVEIDVTDNNSVLACADEIHANGDSVDVLVNNAGVAYNSVTEDIDVEKAKEVMDVNVWGPVRCVKAFVPAMRERGSGHVFQVSSVAGLIGHIGQTVYVGSKFALEGMSEALAQELIGFGIRVHIVEPGVTRTAILPKNEGNPVPTAYQDHYDRMFQFYSAGIAASVQAESFAETVYEALTSSEYRLRYVCGWGGEEIGERHKTMSDEEFVGLGSLVSSAEEYGHAFSDLFGLNI</sequence>
<organism evidence="3">
    <name type="scientific">marine metagenome</name>
    <dbReference type="NCBI Taxonomy" id="408172"/>
    <lineage>
        <taxon>unclassified sequences</taxon>
        <taxon>metagenomes</taxon>
        <taxon>ecological metagenomes</taxon>
    </lineage>
</organism>
<dbReference type="PANTHER" id="PTHR43976">
    <property type="entry name" value="SHORT CHAIN DEHYDROGENASE"/>
    <property type="match status" value="1"/>
</dbReference>
<dbReference type="InterPro" id="IPR020904">
    <property type="entry name" value="Sc_DH/Rdtase_CS"/>
</dbReference>
<dbReference type="PRINTS" id="PR00080">
    <property type="entry name" value="SDRFAMILY"/>
</dbReference>
<gene>
    <name evidence="3" type="ORF">METZ01_LOCUS24067</name>
</gene>